<sequence length="229" mass="25296">MDIGIIATNSPESSASAVQSQNVAVLPKKLNDSQNNDNNFYFYPAFNLFGGHVVQHIIAQIIGIIVEKLVHYFINILRIHVKTHTFFGSTATFCDCTALALDSGELVALVGKSVKYMHVNCAIPLPYPHEFTGVWIGLFFGSTATFCDCTALALDSGELVALVEYADKYSFCVHADKRKMLQSLTNMLQDMPQKAFVLHELSSTIASAVNASHWNLFLTDWMSHNGEQT</sequence>
<dbReference type="OrthoDB" id="6423362at2759"/>
<evidence type="ECO:0000313" key="2">
    <source>
        <dbReference type="Proteomes" id="UP000759131"/>
    </source>
</evidence>
<evidence type="ECO:0000313" key="1">
    <source>
        <dbReference type="EMBL" id="CAD7623666.1"/>
    </source>
</evidence>
<name>A0A7R9KKN1_9ACAR</name>
<dbReference type="EMBL" id="OC856381">
    <property type="protein sequence ID" value="CAD7623666.1"/>
    <property type="molecule type" value="Genomic_DNA"/>
</dbReference>
<dbReference type="EMBL" id="CAJPIZ010001806">
    <property type="protein sequence ID" value="CAG2104096.1"/>
    <property type="molecule type" value="Genomic_DNA"/>
</dbReference>
<keyword evidence="2" id="KW-1185">Reference proteome</keyword>
<dbReference type="AlphaFoldDB" id="A0A7R9KKN1"/>
<organism evidence="1">
    <name type="scientific">Medioppia subpectinata</name>
    <dbReference type="NCBI Taxonomy" id="1979941"/>
    <lineage>
        <taxon>Eukaryota</taxon>
        <taxon>Metazoa</taxon>
        <taxon>Ecdysozoa</taxon>
        <taxon>Arthropoda</taxon>
        <taxon>Chelicerata</taxon>
        <taxon>Arachnida</taxon>
        <taxon>Acari</taxon>
        <taxon>Acariformes</taxon>
        <taxon>Sarcoptiformes</taxon>
        <taxon>Oribatida</taxon>
        <taxon>Brachypylina</taxon>
        <taxon>Oppioidea</taxon>
        <taxon>Oppiidae</taxon>
        <taxon>Medioppia</taxon>
    </lineage>
</organism>
<gene>
    <name evidence="1" type="ORF">OSB1V03_LOCUS4118</name>
</gene>
<proteinExistence type="predicted"/>
<protein>
    <submittedName>
        <fullName evidence="1">Uncharacterized protein</fullName>
    </submittedName>
</protein>
<accession>A0A7R9KKN1</accession>
<reference evidence="1" key="1">
    <citation type="submission" date="2020-11" db="EMBL/GenBank/DDBJ databases">
        <authorList>
            <person name="Tran Van P."/>
        </authorList>
    </citation>
    <scope>NUCLEOTIDE SEQUENCE</scope>
</reference>
<dbReference type="Proteomes" id="UP000759131">
    <property type="component" value="Unassembled WGS sequence"/>
</dbReference>